<evidence type="ECO:0000259" key="1">
    <source>
        <dbReference type="Pfam" id="PF13302"/>
    </source>
</evidence>
<dbReference type="PATRIC" id="fig|1224163.3.peg.1196"/>
<dbReference type="Pfam" id="PF13302">
    <property type="entry name" value="Acetyltransf_3"/>
    <property type="match status" value="1"/>
</dbReference>
<evidence type="ECO:0000313" key="3">
    <source>
        <dbReference type="Proteomes" id="UP000015388"/>
    </source>
</evidence>
<dbReference type="GO" id="GO:0016747">
    <property type="term" value="F:acyltransferase activity, transferring groups other than amino-acyl groups"/>
    <property type="evidence" value="ECO:0007669"/>
    <property type="project" value="InterPro"/>
</dbReference>
<dbReference type="STRING" id="1224163.B841_05965"/>
<dbReference type="KEGG" id="cmd:B841_05965"/>
<dbReference type="PANTHER" id="PTHR43610:SF1">
    <property type="entry name" value="N-ACETYLTRANSFERASE DOMAIN-CONTAINING PROTEIN"/>
    <property type="match status" value="1"/>
</dbReference>
<feature type="domain" description="N-acetyltransferase" evidence="1">
    <location>
        <begin position="20"/>
        <end position="157"/>
    </location>
</feature>
<name>S5TIE7_9CORY</name>
<gene>
    <name evidence="2" type="ORF">B841_05965</name>
</gene>
<dbReference type="InterPro" id="IPR000182">
    <property type="entry name" value="GNAT_dom"/>
</dbReference>
<dbReference type="Proteomes" id="UP000015388">
    <property type="component" value="Chromosome"/>
</dbReference>
<protein>
    <recommendedName>
        <fullName evidence="1">N-acetyltransferase domain-containing protein</fullName>
    </recommendedName>
</protein>
<dbReference type="Gene3D" id="3.40.630.30">
    <property type="match status" value="1"/>
</dbReference>
<dbReference type="eggNOG" id="COG1670">
    <property type="taxonomic scope" value="Bacteria"/>
</dbReference>
<dbReference type="EMBL" id="CP003924">
    <property type="protein sequence ID" value="AGS34666.1"/>
    <property type="molecule type" value="Genomic_DNA"/>
</dbReference>
<dbReference type="HOGENOM" id="CLU_013985_1_0_11"/>
<dbReference type="PANTHER" id="PTHR43610">
    <property type="entry name" value="BLL6696 PROTEIN"/>
    <property type="match status" value="1"/>
</dbReference>
<proteinExistence type="predicted"/>
<dbReference type="AlphaFoldDB" id="S5TIE7"/>
<accession>S5TIE7</accession>
<organism evidence="2 3">
    <name type="scientific">Corynebacterium maris DSM 45190</name>
    <dbReference type="NCBI Taxonomy" id="1224163"/>
    <lineage>
        <taxon>Bacteria</taxon>
        <taxon>Bacillati</taxon>
        <taxon>Actinomycetota</taxon>
        <taxon>Actinomycetes</taxon>
        <taxon>Mycobacteriales</taxon>
        <taxon>Corynebacteriaceae</taxon>
        <taxon>Corynebacterium</taxon>
    </lineage>
</organism>
<dbReference type="InterPro" id="IPR016181">
    <property type="entry name" value="Acyl_CoA_acyltransferase"/>
</dbReference>
<sequence length="210" mass="23621">MEPVRDFSATPTLSNRVTVLEQLGHRHLDDLIRAATVDELWRRWCVAVPAPEAMVEDVDRRLAEQRDGLSASWAILTPTTGRAVGTTSFHSFDPANKRLEIGRTWFAAGLHGSGVNPAVKILQLARAFEVLDVHAVELRANWHNHRSRQAIERLGAKQDGVLRKHRIQPDGTVRGTVVYSITDDEWPAVKLTLRDRLYRRYGPGVLEPVV</sequence>
<keyword evidence="3" id="KW-1185">Reference proteome</keyword>
<dbReference type="SUPFAM" id="SSF55729">
    <property type="entry name" value="Acyl-CoA N-acyltransferases (Nat)"/>
    <property type="match status" value="1"/>
</dbReference>
<reference evidence="2 3" key="1">
    <citation type="submission" date="2012-11" db="EMBL/GenBank/DDBJ databases">
        <title>The complete genome sequence of Corynebacterium maris Coryn-1 (=DSM 45190).</title>
        <authorList>
            <person name="Schaffert L."/>
            <person name="Albersmeier A."/>
            <person name="Kalinowski J."/>
            <person name="Ruckert C."/>
        </authorList>
    </citation>
    <scope>NUCLEOTIDE SEQUENCE [LARGE SCALE GENOMIC DNA]</scope>
    <source>
        <strain evidence="3">Coryn-1</strain>
    </source>
</reference>
<evidence type="ECO:0000313" key="2">
    <source>
        <dbReference type="EMBL" id="AGS34666.1"/>
    </source>
</evidence>